<organism evidence="2 3">
    <name type="scientific">Prorocentrum cordatum</name>
    <dbReference type="NCBI Taxonomy" id="2364126"/>
    <lineage>
        <taxon>Eukaryota</taxon>
        <taxon>Sar</taxon>
        <taxon>Alveolata</taxon>
        <taxon>Dinophyceae</taxon>
        <taxon>Prorocentrales</taxon>
        <taxon>Prorocentraceae</taxon>
        <taxon>Prorocentrum</taxon>
    </lineage>
</organism>
<dbReference type="SUPFAM" id="SSF56672">
    <property type="entry name" value="DNA/RNA polymerases"/>
    <property type="match status" value="1"/>
</dbReference>
<sequence length="1062" mass="117562">MAAPPSTSAQDSCSELLGRPCLHCDTANDLPLRPCAPHLVSWPELGNEPQWLADRLGTSERCSLLDLDHALLLPPPSFDEAVETEGGPTLYMDPVLERNRPLYLEFVQSGISRGVFVLGKERAEDVSAFFVAKKDDRIRMALDCRRSNQRFQPPPSVSLFSAAGLADLEAPKDAPLYCAGVDVQNAFYQHKLPAYLRSYFCWPKVTAGELGISGLDGRRVPPWACLYPQLAVVPMGWSWALFFVQKAHERTLDQHDALKPELRAVDFAPVPSPLKEPIHSLYVDNVLVVGTDREAVTRVRREASKALEGSGLAVHDETDAAESMAMLGGQLHGSPARATLAPQRFWKLYMGLGYLVQRRPRVTSRDIEHVIGHCTFAALCRRESLSCFSAVYSFVQQNFQRARPLWASARREFRIFRGLLVTLVSDLDAEWSTKVVMTDACETGHASVEGDWDLSEVQSAGRWHERWRFRHTREADGGWRPRDRAARAAEAAELDAHPSVLLRQGVANKRFPEVSTHAIRRTSWSTMHYSPLFGKEPMHRKEARGDLHAVKLILSDADSWGKRRVVLGDNLALTLALSKGRCRDIFLLNILRRGAALTLASGARMHRRWVPSEFNAADGDSRSREGAAGRAASGASWRAAAARGRQLRHRRSSARGPEGDSRLGSGWPAAPAAPPGLERSPATGSRAPAAAPRPGGAAVGQAAEAQRAWDSGPLGSPALRRREALTRRPSVVLAAPRSIPLRELPRSVQRRLDAGEQARDTTRQLSITEAAAVGRRSRLQYTRLLELFLRRSRLTSLAAPAADTDAAVVRFFDELYLEGKVASTGEKLLAAIFMHVPDYQSKGKLALPRAYRALRGWRLLRPSAIADAAPAALGGIWRISGRPALAVFWLLMVDTYLRPGGAFRLTRGQVIPPQAHMPKVTIHINPDYMKGPSKTGEMDETVDAARPWLGNLLVRLAQGPPSAPLWTFAMTEAKDVFERATRALHLDKLLPVFFTARHSGASIDRFTGRISLQEVQRRGRWRQPSSVRRYEKRGLIQAVWSEMEPSAKAYCLQAEAELPSLR</sequence>
<keyword evidence="3" id="KW-1185">Reference proteome</keyword>
<gene>
    <name evidence="2" type="ORF">PCOR1329_LOCUS69895</name>
</gene>
<dbReference type="Proteomes" id="UP001189429">
    <property type="component" value="Unassembled WGS sequence"/>
</dbReference>
<feature type="compositionally biased region" description="Low complexity" evidence="1">
    <location>
        <begin position="628"/>
        <end position="644"/>
    </location>
</feature>
<name>A0ABN9WRI1_9DINO</name>
<dbReference type="SUPFAM" id="SSF56349">
    <property type="entry name" value="DNA breaking-rejoining enzymes"/>
    <property type="match status" value="1"/>
</dbReference>
<dbReference type="InterPro" id="IPR043502">
    <property type="entry name" value="DNA/RNA_pol_sf"/>
</dbReference>
<evidence type="ECO:0000313" key="3">
    <source>
        <dbReference type="Proteomes" id="UP001189429"/>
    </source>
</evidence>
<feature type="non-terminal residue" evidence="2">
    <location>
        <position position="1062"/>
    </location>
</feature>
<feature type="compositionally biased region" description="Low complexity" evidence="1">
    <location>
        <begin position="681"/>
        <end position="708"/>
    </location>
</feature>
<dbReference type="EMBL" id="CAUYUJ010019194">
    <property type="protein sequence ID" value="CAK0889338.1"/>
    <property type="molecule type" value="Genomic_DNA"/>
</dbReference>
<reference evidence="2" key="1">
    <citation type="submission" date="2023-10" db="EMBL/GenBank/DDBJ databases">
        <authorList>
            <person name="Chen Y."/>
            <person name="Shah S."/>
            <person name="Dougan E. K."/>
            <person name="Thang M."/>
            <person name="Chan C."/>
        </authorList>
    </citation>
    <scope>NUCLEOTIDE SEQUENCE [LARGE SCALE GENOMIC DNA]</scope>
</reference>
<accession>A0ABN9WRI1</accession>
<protein>
    <recommendedName>
        <fullName evidence="4">Reverse transcriptase domain-containing protein</fullName>
    </recommendedName>
</protein>
<feature type="region of interest" description="Disordered" evidence="1">
    <location>
        <begin position="615"/>
        <end position="716"/>
    </location>
</feature>
<dbReference type="InterPro" id="IPR011010">
    <property type="entry name" value="DNA_brk_join_enz"/>
</dbReference>
<comment type="caution">
    <text evidence="2">The sequence shown here is derived from an EMBL/GenBank/DDBJ whole genome shotgun (WGS) entry which is preliminary data.</text>
</comment>
<evidence type="ECO:0000256" key="1">
    <source>
        <dbReference type="SAM" id="MobiDB-lite"/>
    </source>
</evidence>
<evidence type="ECO:0008006" key="4">
    <source>
        <dbReference type="Google" id="ProtNLM"/>
    </source>
</evidence>
<proteinExistence type="predicted"/>
<evidence type="ECO:0000313" key="2">
    <source>
        <dbReference type="EMBL" id="CAK0889338.1"/>
    </source>
</evidence>